<feature type="region of interest" description="Disordered" evidence="7">
    <location>
        <begin position="829"/>
        <end position="859"/>
    </location>
</feature>
<dbReference type="PROSITE" id="PS00972">
    <property type="entry name" value="USP_1"/>
    <property type="match status" value="1"/>
</dbReference>
<dbReference type="InterPro" id="IPR050185">
    <property type="entry name" value="Ub_carboxyl-term_hydrolase"/>
</dbReference>
<keyword evidence="6" id="KW-0788">Thiol protease</keyword>
<dbReference type="GO" id="GO:0004843">
    <property type="term" value="F:cysteine-type deubiquitinase activity"/>
    <property type="evidence" value="ECO:0007669"/>
    <property type="project" value="UniProtKB-UniRule"/>
</dbReference>
<dbReference type="PROSITE" id="PS50235">
    <property type="entry name" value="USP_3"/>
    <property type="match status" value="1"/>
</dbReference>
<dbReference type="SMART" id="SM00290">
    <property type="entry name" value="ZnF_UBP"/>
    <property type="match status" value="1"/>
</dbReference>
<keyword evidence="6" id="KW-0833">Ubl conjugation pathway</keyword>
<keyword evidence="6" id="KW-0645">Protease</keyword>
<evidence type="ECO:0000313" key="10">
    <source>
        <dbReference type="EMBL" id="PAA80436.1"/>
    </source>
</evidence>
<evidence type="ECO:0000256" key="7">
    <source>
        <dbReference type="SAM" id="MobiDB-lite"/>
    </source>
</evidence>
<evidence type="ECO:0000256" key="5">
    <source>
        <dbReference type="PROSITE-ProRule" id="PRU00502"/>
    </source>
</evidence>
<feature type="compositionally biased region" description="Basic and acidic residues" evidence="7">
    <location>
        <begin position="407"/>
        <end position="625"/>
    </location>
</feature>
<organism evidence="10 11">
    <name type="scientific">Macrostomum lignano</name>
    <dbReference type="NCBI Taxonomy" id="282301"/>
    <lineage>
        <taxon>Eukaryota</taxon>
        <taxon>Metazoa</taxon>
        <taxon>Spiralia</taxon>
        <taxon>Lophotrochozoa</taxon>
        <taxon>Platyhelminthes</taxon>
        <taxon>Rhabditophora</taxon>
        <taxon>Macrostomorpha</taxon>
        <taxon>Macrostomida</taxon>
        <taxon>Macrostomidae</taxon>
        <taxon>Macrostomum</taxon>
    </lineage>
</organism>
<feature type="region of interest" description="Disordered" evidence="7">
    <location>
        <begin position="897"/>
        <end position="990"/>
    </location>
</feature>
<feature type="compositionally biased region" description="Low complexity" evidence="7">
    <location>
        <begin position="359"/>
        <end position="375"/>
    </location>
</feature>
<evidence type="ECO:0000259" key="8">
    <source>
        <dbReference type="PROSITE" id="PS50235"/>
    </source>
</evidence>
<comment type="catalytic activity">
    <reaction evidence="1 6">
        <text>Thiol-dependent hydrolysis of ester, thioester, amide, peptide and isopeptide bonds formed by the C-terminal Gly of ubiquitin (a 76-residue protein attached to proteins as an intracellular targeting signal).</text>
        <dbReference type="EC" id="3.4.19.12"/>
    </reaction>
</comment>
<dbReference type="SUPFAM" id="SSF57850">
    <property type="entry name" value="RING/U-box"/>
    <property type="match status" value="1"/>
</dbReference>
<reference evidence="10 11" key="1">
    <citation type="submission" date="2017-06" db="EMBL/GenBank/DDBJ databases">
        <title>A platform for efficient transgenesis in Macrostomum lignano, a flatworm model organism for stem cell research.</title>
        <authorList>
            <person name="Berezikov E."/>
        </authorList>
    </citation>
    <scope>NUCLEOTIDE SEQUENCE [LARGE SCALE GENOMIC DNA]</scope>
    <source>
        <strain evidence="10">DV1</strain>
        <tissue evidence="10">Whole organism</tissue>
    </source>
</reference>
<dbReference type="Gene3D" id="3.90.70.10">
    <property type="entry name" value="Cysteine proteinases"/>
    <property type="match status" value="2"/>
</dbReference>
<keyword evidence="4" id="KW-0862">Zinc</keyword>
<keyword evidence="6" id="KW-0378">Hydrolase</keyword>
<evidence type="ECO:0000256" key="3">
    <source>
        <dbReference type="ARBA" id="ARBA00022771"/>
    </source>
</evidence>
<feature type="region of interest" description="Disordered" evidence="7">
    <location>
        <begin position="356"/>
        <end position="682"/>
    </location>
</feature>
<feature type="compositionally biased region" description="Pro residues" evidence="7">
    <location>
        <begin position="847"/>
        <end position="859"/>
    </location>
</feature>
<evidence type="ECO:0000259" key="9">
    <source>
        <dbReference type="PROSITE" id="PS50271"/>
    </source>
</evidence>
<dbReference type="GO" id="GO:0016579">
    <property type="term" value="P:protein deubiquitination"/>
    <property type="evidence" value="ECO:0007669"/>
    <property type="project" value="InterPro"/>
</dbReference>
<feature type="domain" description="UBP-type" evidence="9">
    <location>
        <begin position="15"/>
        <end position="128"/>
    </location>
</feature>
<dbReference type="InterPro" id="IPR038765">
    <property type="entry name" value="Papain-like_cys_pep_sf"/>
</dbReference>
<dbReference type="Proteomes" id="UP000215902">
    <property type="component" value="Unassembled WGS sequence"/>
</dbReference>
<protein>
    <recommendedName>
        <fullName evidence="6">Ubiquitin carboxyl-terminal hydrolase</fullName>
        <ecNumber evidence="6">3.4.19.12</ecNumber>
    </recommendedName>
</protein>
<dbReference type="Gene3D" id="3.30.40.10">
    <property type="entry name" value="Zinc/RING finger domain, C3HC4 (zinc finger)"/>
    <property type="match status" value="1"/>
</dbReference>
<dbReference type="InterPro" id="IPR018200">
    <property type="entry name" value="USP_CS"/>
</dbReference>
<feature type="domain" description="USP" evidence="8">
    <location>
        <begin position="155"/>
        <end position="824"/>
    </location>
</feature>
<keyword evidence="2" id="KW-0479">Metal-binding</keyword>
<dbReference type="InterPro" id="IPR013083">
    <property type="entry name" value="Znf_RING/FYVE/PHD"/>
</dbReference>
<feature type="compositionally biased region" description="Low complexity" evidence="7">
    <location>
        <begin position="897"/>
        <end position="916"/>
    </location>
</feature>
<dbReference type="PANTHER" id="PTHR21646:SF39">
    <property type="entry name" value="UBIQUITIN CARBOXYL-TERMINAL HYDROLASE 16"/>
    <property type="match status" value="1"/>
</dbReference>
<dbReference type="PROSITE" id="PS00973">
    <property type="entry name" value="USP_2"/>
    <property type="match status" value="1"/>
</dbReference>
<dbReference type="InterPro" id="IPR028889">
    <property type="entry name" value="USP"/>
</dbReference>
<dbReference type="OrthoDB" id="2020758at2759"/>
<name>A0A267G367_9PLAT</name>
<keyword evidence="3 5" id="KW-0863">Zinc-finger</keyword>
<dbReference type="STRING" id="282301.A0A267G367"/>
<dbReference type="Pfam" id="PF02148">
    <property type="entry name" value="zf-UBP"/>
    <property type="match status" value="1"/>
</dbReference>
<dbReference type="PANTHER" id="PTHR21646">
    <property type="entry name" value="UBIQUITIN CARBOXYL-TERMINAL HYDROLASE"/>
    <property type="match status" value="1"/>
</dbReference>
<feature type="compositionally biased region" description="Low complexity" evidence="7">
    <location>
        <begin position="922"/>
        <end position="964"/>
    </location>
</feature>
<comment type="similarity">
    <text evidence="6">Belongs to the peptidase C19 family.</text>
</comment>
<dbReference type="Pfam" id="PF00443">
    <property type="entry name" value="UCH"/>
    <property type="match status" value="1"/>
</dbReference>
<evidence type="ECO:0000256" key="6">
    <source>
        <dbReference type="RuleBase" id="RU366025"/>
    </source>
</evidence>
<evidence type="ECO:0000256" key="4">
    <source>
        <dbReference type="ARBA" id="ARBA00022833"/>
    </source>
</evidence>
<evidence type="ECO:0000313" key="11">
    <source>
        <dbReference type="Proteomes" id="UP000215902"/>
    </source>
</evidence>
<evidence type="ECO:0000256" key="2">
    <source>
        <dbReference type="ARBA" id="ARBA00022723"/>
    </source>
</evidence>
<dbReference type="EC" id="3.4.19.12" evidence="6"/>
<comment type="caution">
    <text evidence="10">The sequence shown here is derived from an EMBL/GenBank/DDBJ whole genome shotgun (WGS) entry which is preliminary data.</text>
</comment>
<evidence type="ECO:0000256" key="1">
    <source>
        <dbReference type="ARBA" id="ARBA00000707"/>
    </source>
</evidence>
<proteinExistence type="inferred from homology"/>
<dbReference type="GO" id="GO:0008270">
    <property type="term" value="F:zinc ion binding"/>
    <property type="evidence" value="ECO:0007669"/>
    <property type="project" value="UniProtKB-KW"/>
</dbReference>
<dbReference type="SUPFAM" id="SSF54001">
    <property type="entry name" value="Cysteine proteinases"/>
    <property type="match status" value="1"/>
</dbReference>
<dbReference type="InterPro" id="IPR001607">
    <property type="entry name" value="Znf_UBP"/>
</dbReference>
<gene>
    <name evidence="10" type="ORF">BOX15_Mlig019364g1</name>
</gene>
<accession>A0A267G367</accession>
<keyword evidence="11" id="KW-1185">Reference proteome</keyword>
<dbReference type="EMBL" id="NIVC01000581">
    <property type="protein sequence ID" value="PAA80436.1"/>
    <property type="molecule type" value="Genomic_DNA"/>
</dbReference>
<sequence length="990" mass="104886">MPKKKRQSAAPAGGGRCPHLQAGVDLAAVRKTLRQLGGTADAQPCRPVCDGCAGGATGGLWLCLRCAATGCGRYTDCRQALKHFKTASHPVAVSMDQLQAWCYVCDRELPTSGSGEFATACNLLRCHADRLAALPAAAAADGRRAVSAAAGRECRGLSNLGNTCFFNSILQCLAHLPGLADLLAQHAVAASGELTLPAGAEPLRLRLTEPAGRTTKCLAASLAAIRSGQQAPHRPSDLLGQVMERNPRFRGRQQQDAHELLRTLLDASKTEEVRRIQTAILASLGLGKGSDPKQVPQELRDRARALNHSARDSTVIDAEFSGRLVSELVCLQCGRASRTPEIFQDLMLPITETVHHRPSAAPRSVSPSTSSTARTPDPKHLREKNRRQQRLTKKQQKRAAKQQRQQQIEKGRLDEMEAEKKLESLTLGDKADEPEIEKAELDSRAVENPDKADGSAGKGAEKPAAEESEMKEAGSEKPAAEESEMKEAGAEKPAAEESEMKEAGAEKPAAEESEMKEAGAEKLAAEELEMKEAGAEKPADEELEMKEAGVEKPAAEESEMKEAGAEKLAAEELEMKEAGAEKPADEELEMKEAGVEKPAAEESVVKEAQQDASKEKAVQDARSDVDSGMEAESGTPELLNRTDTLEGCLADSSEPEETDNKASTKAPPSASQPLRSEPLPPPGTLEHCLFQFTAAELLTAGNRVRCEGCGASTDHSKRLLIDQPPRLLTLQLKRFAQQGRQLRKSGSHIRCPLLLRLAVASGQLIDFQLCSIVEHSGSLAGGHYTAYVCAQSGRWYHISDSHVSPASEAQALNAEAYLLFYARIGPETSAGDSQPAESATSGFVPAEPVPAEPVPAEPVPAEPVSAELVPAEPVPAEPVSAEPVPAEPVSAELVPAEPVPAESVSAEPVPAELVPAEPVPAEPVSAEPVPAEPVSAEPVPAEPVSAEPVSAEPVPAEPVPADSEPMPRESATADPSPACASLRQPQAACT</sequence>
<feature type="compositionally biased region" description="Basic residues" evidence="7">
    <location>
        <begin position="381"/>
        <end position="401"/>
    </location>
</feature>
<dbReference type="AlphaFoldDB" id="A0A267G367"/>
<dbReference type="InterPro" id="IPR001394">
    <property type="entry name" value="Peptidase_C19_UCH"/>
</dbReference>
<dbReference type="PROSITE" id="PS50271">
    <property type="entry name" value="ZF_UBP"/>
    <property type="match status" value="1"/>
</dbReference>
<feature type="compositionally biased region" description="Polar residues" evidence="7">
    <location>
        <begin position="830"/>
        <end position="841"/>
    </location>
</feature>
<dbReference type="GO" id="GO:0006508">
    <property type="term" value="P:proteolysis"/>
    <property type="evidence" value="ECO:0007669"/>
    <property type="project" value="UniProtKB-KW"/>
</dbReference>